<dbReference type="Proteomes" id="UP001197974">
    <property type="component" value="Chromosome"/>
</dbReference>
<name>A0ABY9JXS1_9BACI</name>
<proteinExistence type="inferred from homology"/>
<gene>
    <name evidence="4" type="ORF">LC087_03795</name>
</gene>
<dbReference type="CDD" id="cd07149">
    <property type="entry name" value="ALDH_y4uC"/>
    <property type="match status" value="1"/>
</dbReference>
<dbReference type="SUPFAM" id="SSF53720">
    <property type="entry name" value="ALDH-like"/>
    <property type="match status" value="1"/>
</dbReference>
<keyword evidence="2" id="KW-0560">Oxidoreductase</keyword>
<reference evidence="4 5" key="1">
    <citation type="submission" date="2023-06" db="EMBL/GenBank/DDBJ databases">
        <title>Five Gram-positive bacteria isolated from mangrove sediments in Shenzhen, Guangdong, China.</title>
        <authorList>
            <person name="Yu S."/>
            <person name="Zheng W."/>
            <person name="Huang Y."/>
        </authorList>
    </citation>
    <scope>NUCLEOTIDE SEQUENCE [LARGE SCALE GENOMIC DNA]</scope>
    <source>
        <strain evidence="4 5">SaN35-3</strain>
    </source>
</reference>
<comment type="similarity">
    <text evidence="1">Belongs to the aldehyde dehydrogenase family.</text>
</comment>
<evidence type="ECO:0000256" key="2">
    <source>
        <dbReference type="ARBA" id="ARBA00023002"/>
    </source>
</evidence>
<sequence>MKQHLWINGQEVEAKEYQPLYSPYKNKQIIEVAVAQKENIITAIDVAYQSRGRMKDLSSYERANILQYVANELEERKEEAAKIITKESAKPIRIALGEVERTIETYTFAAEEAKRFYGETIPLDSAKQGANRTAYTIQEPLGVVAAITPFNFPMNLVAHKLGPSIASGNTVVLKPATQTPLSAFFIAELFDNAGLPKGALNIITSSGKEFGDVITEDDRIKAITFTGSPSVGKTLKKKAGLRKTLMELGSNSAIIIDESALIDKIIDRIVQGSFSFSGQVCISVQRIFVHEKIIHSFIEKMVEKTKELKLGDPLLMETEISSMISKEDVKRTKEWIDEAVQHGANVLTGGFEKDDNMMEPTIIYNAPNHVKISCEEAFAPIVVINSFDHLSDAIDHVNDSKYGLQAGIFTEKLAHAFQAVRELEVGGVLVNDIPTFRVDHMPYGGVKESGIGREGIRYAIEELTEKKLVIFNHN</sequence>
<evidence type="ECO:0000259" key="3">
    <source>
        <dbReference type="Pfam" id="PF00171"/>
    </source>
</evidence>
<dbReference type="InterPro" id="IPR015590">
    <property type="entry name" value="Aldehyde_DH_dom"/>
</dbReference>
<keyword evidence="5" id="KW-1185">Reference proteome</keyword>
<dbReference type="PANTHER" id="PTHR42991:SF1">
    <property type="entry name" value="ALDEHYDE DEHYDROGENASE"/>
    <property type="match status" value="1"/>
</dbReference>
<dbReference type="PANTHER" id="PTHR42991">
    <property type="entry name" value="ALDEHYDE DEHYDROGENASE"/>
    <property type="match status" value="1"/>
</dbReference>
<evidence type="ECO:0000313" key="4">
    <source>
        <dbReference type="EMBL" id="WLR43322.1"/>
    </source>
</evidence>
<dbReference type="Pfam" id="PF00171">
    <property type="entry name" value="Aldedh"/>
    <property type="match status" value="1"/>
</dbReference>
<feature type="domain" description="Aldehyde dehydrogenase" evidence="3">
    <location>
        <begin position="16"/>
        <end position="469"/>
    </location>
</feature>
<dbReference type="InterPro" id="IPR016162">
    <property type="entry name" value="Ald_DH_N"/>
</dbReference>
<evidence type="ECO:0000313" key="5">
    <source>
        <dbReference type="Proteomes" id="UP001197974"/>
    </source>
</evidence>
<dbReference type="InterPro" id="IPR016163">
    <property type="entry name" value="Ald_DH_C"/>
</dbReference>
<dbReference type="RefSeq" id="WP_226539645.1">
    <property type="nucleotide sequence ID" value="NZ_CP129013.1"/>
</dbReference>
<dbReference type="Gene3D" id="3.40.309.10">
    <property type="entry name" value="Aldehyde Dehydrogenase, Chain A, domain 2"/>
    <property type="match status" value="1"/>
</dbReference>
<protein>
    <submittedName>
        <fullName evidence="4">Aldehyde dehydrogenase family protein</fullName>
    </submittedName>
</protein>
<accession>A0ABY9JXS1</accession>
<dbReference type="InterPro" id="IPR016161">
    <property type="entry name" value="Ald_DH/histidinol_DH"/>
</dbReference>
<evidence type="ECO:0000256" key="1">
    <source>
        <dbReference type="ARBA" id="ARBA00009986"/>
    </source>
</evidence>
<dbReference type="Gene3D" id="3.40.605.10">
    <property type="entry name" value="Aldehyde Dehydrogenase, Chain A, domain 1"/>
    <property type="match status" value="1"/>
</dbReference>
<dbReference type="EMBL" id="CP129013">
    <property type="protein sequence ID" value="WLR43322.1"/>
    <property type="molecule type" value="Genomic_DNA"/>
</dbReference>
<dbReference type="InterPro" id="IPR051020">
    <property type="entry name" value="ALDH-related_metabolic_enz"/>
</dbReference>
<organism evidence="4 5">
    <name type="scientific">Bacillus carboniphilus</name>
    <dbReference type="NCBI Taxonomy" id="86663"/>
    <lineage>
        <taxon>Bacteria</taxon>
        <taxon>Bacillati</taxon>
        <taxon>Bacillota</taxon>
        <taxon>Bacilli</taxon>
        <taxon>Bacillales</taxon>
        <taxon>Bacillaceae</taxon>
        <taxon>Bacillus</taxon>
    </lineage>
</organism>